<evidence type="ECO:0000313" key="3">
    <source>
        <dbReference type="RGD" id="620807"/>
    </source>
</evidence>
<sequence>MGIILNIPNIGREMARWLRALALQLVMLSSDPATHVKSWAWLYMPVATALRGDGLLAASEGKVVISSVRTRQKGIQVPDTAMWAHTGNKQL</sequence>
<evidence type="ECO:0000313" key="2">
    <source>
        <dbReference type="Proteomes" id="UP000234681"/>
    </source>
</evidence>
<protein>
    <submittedName>
        <fullName evidence="1">Guanine nucleotide binding protein (G protein), gamma 5 subunit</fullName>
    </submittedName>
</protein>
<gene>
    <name evidence="1 3" type="primary">Gng5</name>
    <name evidence="1" type="ORF">rCG_28764</name>
</gene>
<dbReference type="EMBL" id="CH473952">
    <property type="protein sequence ID" value="EDL82425.1"/>
    <property type="molecule type" value="Genomic_DNA"/>
</dbReference>
<evidence type="ECO:0000313" key="1">
    <source>
        <dbReference type="EMBL" id="EDL82425.1"/>
    </source>
</evidence>
<organism evidence="1 2">
    <name type="scientific">Rattus norvegicus</name>
    <name type="common">Rat</name>
    <dbReference type="NCBI Taxonomy" id="10116"/>
    <lineage>
        <taxon>Eukaryota</taxon>
        <taxon>Metazoa</taxon>
        <taxon>Chordata</taxon>
        <taxon>Craniata</taxon>
        <taxon>Vertebrata</taxon>
        <taxon>Euteleostomi</taxon>
        <taxon>Mammalia</taxon>
        <taxon>Eutheria</taxon>
        <taxon>Euarchontoglires</taxon>
        <taxon>Glires</taxon>
        <taxon>Rodentia</taxon>
        <taxon>Myomorpha</taxon>
        <taxon>Muroidea</taxon>
        <taxon>Muridae</taxon>
        <taxon>Murinae</taxon>
        <taxon>Rattus</taxon>
    </lineage>
</organism>
<accession>A6HWD9</accession>
<name>A6HWD9_RAT</name>
<dbReference type="AlphaFoldDB" id="A6HWD9"/>
<reference evidence="2" key="1">
    <citation type="submission" date="2005-09" db="EMBL/GenBank/DDBJ databases">
        <authorList>
            <person name="Mural R.J."/>
            <person name="Li P.W."/>
            <person name="Adams M.D."/>
            <person name="Amanatides P.G."/>
            <person name="Baden-Tillson H."/>
            <person name="Barnstead M."/>
            <person name="Chin S.H."/>
            <person name="Dew I."/>
            <person name="Evans C.A."/>
            <person name="Ferriera S."/>
            <person name="Flanigan M."/>
            <person name="Fosler C."/>
            <person name="Glodek A."/>
            <person name="Gu Z."/>
            <person name="Holt R.A."/>
            <person name="Jennings D."/>
            <person name="Kraft C.L."/>
            <person name="Lu F."/>
            <person name="Nguyen T."/>
            <person name="Nusskern D.R."/>
            <person name="Pfannkoch C.M."/>
            <person name="Sitter C."/>
            <person name="Sutton G.G."/>
            <person name="Venter J.C."/>
            <person name="Wang Z."/>
            <person name="Woodage T."/>
            <person name="Zheng X.H."/>
            <person name="Zhong F."/>
        </authorList>
    </citation>
    <scope>NUCLEOTIDE SEQUENCE [LARGE SCALE GENOMIC DNA]</scope>
    <source>
        <strain>BN</strain>
        <strain evidence="2">Sprague-Dawley</strain>
    </source>
</reference>
<dbReference type="Proteomes" id="UP000234681">
    <property type="component" value="Chromosome 2"/>
</dbReference>
<proteinExistence type="predicted"/>
<dbReference type="RGD" id="620807">
    <property type="gene designation" value="Gng5"/>
</dbReference>